<sequence length="202" mass="22789">MDHSTIASAYNSLAERWLDERFGRTDGVRQHERALAFLDDGSEGWALNVGCGCNTRFNPMLRDRGLRIEGIDISERMIELARVADPAVLLHHADVCGWRPQRTYRFISAWDSIWHVRLEEQRPLLLKLMHALEAGGVFIFSAGGLDHADEHVDSAMGPPLYYSTLGIPGLLDVIKEAGCLCRHLEFDQYPLKHLVVMAQRPA</sequence>
<accession>A0A550JFE2</accession>
<comment type="caution">
    <text evidence="1">The sequence shown here is derived from an EMBL/GenBank/DDBJ whole genome shotgun (WGS) entry which is preliminary data.</text>
</comment>
<dbReference type="SUPFAM" id="SSF53335">
    <property type="entry name" value="S-adenosyl-L-methionine-dependent methyltransferases"/>
    <property type="match status" value="1"/>
</dbReference>
<dbReference type="CDD" id="cd02440">
    <property type="entry name" value="AdoMet_MTases"/>
    <property type="match status" value="1"/>
</dbReference>
<dbReference type="RefSeq" id="WP_092057742.1">
    <property type="nucleotide sequence ID" value="NZ_FOJJ01000037.1"/>
</dbReference>
<keyword evidence="2" id="KW-1185">Reference proteome</keyword>
<protein>
    <submittedName>
        <fullName evidence="1">Class I SAM-dependent methyltransferase</fullName>
    </submittedName>
</protein>
<keyword evidence="1" id="KW-0808">Transferase</keyword>
<gene>
    <name evidence="1" type="ORF">FL622_08950</name>
</gene>
<organism evidence="1 2">
    <name type="scientific">Trichloromonas acetexigens</name>
    <dbReference type="NCBI Taxonomy" id="38815"/>
    <lineage>
        <taxon>Bacteria</taxon>
        <taxon>Pseudomonadati</taxon>
        <taxon>Thermodesulfobacteriota</taxon>
        <taxon>Desulfuromonadia</taxon>
        <taxon>Desulfuromonadales</taxon>
        <taxon>Trichloromonadaceae</taxon>
        <taxon>Trichloromonas</taxon>
    </lineage>
</organism>
<dbReference type="InterPro" id="IPR029063">
    <property type="entry name" value="SAM-dependent_MTases_sf"/>
</dbReference>
<evidence type="ECO:0000313" key="1">
    <source>
        <dbReference type="EMBL" id="TRO81915.1"/>
    </source>
</evidence>
<dbReference type="Proteomes" id="UP000317155">
    <property type="component" value="Unassembled WGS sequence"/>
</dbReference>
<reference evidence="1 2" key="1">
    <citation type="submission" date="2019-07" db="EMBL/GenBank/DDBJ databases">
        <title>Insights of Desulfuromonas acetexigens electromicrobiology.</title>
        <authorList>
            <person name="Katuri K."/>
            <person name="Sapireddy V."/>
            <person name="Shaw D.R."/>
            <person name="Saikaly P."/>
        </authorList>
    </citation>
    <scope>NUCLEOTIDE SEQUENCE [LARGE SCALE GENOMIC DNA]</scope>
    <source>
        <strain evidence="1 2">2873</strain>
    </source>
</reference>
<dbReference type="OrthoDB" id="9808140at2"/>
<dbReference type="Pfam" id="PF13489">
    <property type="entry name" value="Methyltransf_23"/>
    <property type="match status" value="1"/>
</dbReference>
<dbReference type="AlphaFoldDB" id="A0A550JFE2"/>
<dbReference type="EMBL" id="VJVV01000005">
    <property type="protein sequence ID" value="TRO81915.1"/>
    <property type="molecule type" value="Genomic_DNA"/>
</dbReference>
<evidence type="ECO:0000313" key="2">
    <source>
        <dbReference type="Proteomes" id="UP000317155"/>
    </source>
</evidence>
<name>A0A550JFE2_9BACT</name>
<keyword evidence="1" id="KW-0489">Methyltransferase</keyword>
<dbReference type="GO" id="GO:0008168">
    <property type="term" value="F:methyltransferase activity"/>
    <property type="evidence" value="ECO:0007669"/>
    <property type="project" value="UniProtKB-KW"/>
</dbReference>
<dbReference type="GO" id="GO:0032259">
    <property type="term" value="P:methylation"/>
    <property type="evidence" value="ECO:0007669"/>
    <property type="project" value="UniProtKB-KW"/>
</dbReference>
<dbReference type="Gene3D" id="3.40.50.150">
    <property type="entry name" value="Vaccinia Virus protein VP39"/>
    <property type="match status" value="1"/>
</dbReference>
<proteinExistence type="predicted"/>